<keyword evidence="1" id="KW-0812">Transmembrane</keyword>
<evidence type="ECO:0000313" key="2">
    <source>
        <dbReference type="EMBL" id="MWG33468.1"/>
    </source>
</evidence>
<dbReference type="EMBL" id="WSZK01000007">
    <property type="protein sequence ID" value="MWG33468.1"/>
    <property type="molecule type" value="Genomic_DNA"/>
</dbReference>
<dbReference type="Proteomes" id="UP000451471">
    <property type="component" value="Unassembled WGS sequence"/>
</dbReference>
<gene>
    <name evidence="2" type="ORF">GQS65_03010</name>
</gene>
<keyword evidence="3" id="KW-1185">Reference proteome</keyword>
<accession>A0A6B0GPC3</accession>
<organism evidence="2 3">
    <name type="scientific">Halomarina oriensis</name>
    <dbReference type="NCBI Taxonomy" id="671145"/>
    <lineage>
        <taxon>Archaea</taxon>
        <taxon>Methanobacteriati</taxon>
        <taxon>Methanobacteriota</taxon>
        <taxon>Stenosarchaea group</taxon>
        <taxon>Halobacteria</taxon>
        <taxon>Halobacteriales</taxon>
        <taxon>Natronomonadaceae</taxon>
        <taxon>Halomarina</taxon>
    </lineage>
</organism>
<evidence type="ECO:0000256" key="1">
    <source>
        <dbReference type="SAM" id="Phobius"/>
    </source>
</evidence>
<comment type="caution">
    <text evidence="2">The sequence shown here is derived from an EMBL/GenBank/DDBJ whole genome shotgun (WGS) entry which is preliminary data.</text>
</comment>
<name>A0A6B0GPC3_9EURY</name>
<sequence length="60" mass="6484">MRFALGVLIAMGLLSALSLLFVGPGDRSYPILVLDIVLVGGGIVFFAGAHWYCTKRAMER</sequence>
<dbReference type="OrthoDB" id="291397at2157"/>
<feature type="transmembrane region" description="Helical" evidence="1">
    <location>
        <begin position="28"/>
        <end position="53"/>
    </location>
</feature>
<evidence type="ECO:0008006" key="4">
    <source>
        <dbReference type="Google" id="ProtNLM"/>
    </source>
</evidence>
<protein>
    <recommendedName>
        <fullName evidence="4">Transporter</fullName>
    </recommendedName>
</protein>
<proteinExistence type="predicted"/>
<keyword evidence="1" id="KW-0472">Membrane</keyword>
<evidence type="ECO:0000313" key="3">
    <source>
        <dbReference type="Proteomes" id="UP000451471"/>
    </source>
</evidence>
<keyword evidence="1" id="KW-1133">Transmembrane helix</keyword>
<dbReference type="AlphaFoldDB" id="A0A6B0GPC3"/>
<reference evidence="2 3" key="1">
    <citation type="submission" date="2019-12" db="EMBL/GenBank/DDBJ databases">
        <title>Halocatena pleomorpha gen. nov. sp. nov., an extremely halophilic archaeon of family Halobacteriaceae isolated from saltpan soil.</title>
        <authorList>
            <person name="Pal Y."/>
            <person name="Verma A."/>
            <person name="Krishnamurthi S."/>
            <person name="Kumar P."/>
        </authorList>
    </citation>
    <scope>NUCLEOTIDE SEQUENCE [LARGE SCALE GENOMIC DNA]</scope>
    <source>
        <strain evidence="2 3">JCM 16495</strain>
    </source>
</reference>